<comment type="similarity">
    <text evidence="2">Belongs to the WD repeat PWP2 family.</text>
</comment>
<organism evidence="8 9">
    <name type="scientific">Paraglomus occultum</name>
    <dbReference type="NCBI Taxonomy" id="144539"/>
    <lineage>
        <taxon>Eukaryota</taxon>
        <taxon>Fungi</taxon>
        <taxon>Fungi incertae sedis</taxon>
        <taxon>Mucoromycota</taxon>
        <taxon>Glomeromycotina</taxon>
        <taxon>Glomeromycetes</taxon>
        <taxon>Paraglomerales</taxon>
        <taxon>Paraglomeraceae</taxon>
        <taxon>Paraglomus</taxon>
    </lineage>
</organism>
<evidence type="ECO:0000313" key="8">
    <source>
        <dbReference type="EMBL" id="CAG8469257.1"/>
    </source>
</evidence>
<dbReference type="GO" id="GO:0034388">
    <property type="term" value="C:Pwp2p-containing subcomplex of 90S preribosome"/>
    <property type="evidence" value="ECO:0007669"/>
    <property type="project" value="TreeGrafter"/>
</dbReference>
<evidence type="ECO:0000256" key="3">
    <source>
        <dbReference type="ARBA" id="ARBA00022574"/>
    </source>
</evidence>
<keyword evidence="4" id="KW-0677">Repeat</keyword>
<evidence type="ECO:0000259" key="7">
    <source>
        <dbReference type="Pfam" id="PF04003"/>
    </source>
</evidence>
<feature type="repeat" description="WD" evidence="6">
    <location>
        <begin position="385"/>
        <end position="426"/>
    </location>
</feature>
<dbReference type="PROSITE" id="PS50082">
    <property type="entry name" value="WD_REPEATS_2"/>
    <property type="match status" value="5"/>
</dbReference>
<dbReference type="InterPro" id="IPR027145">
    <property type="entry name" value="PWP2"/>
</dbReference>
<evidence type="ECO:0000256" key="6">
    <source>
        <dbReference type="PROSITE-ProRule" id="PRU00221"/>
    </source>
</evidence>
<dbReference type="Pfam" id="PF00400">
    <property type="entry name" value="WD40"/>
    <property type="match status" value="6"/>
</dbReference>
<dbReference type="PANTHER" id="PTHR19858:SF0">
    <property type="entry name" value="PERIODIC TRYPTOPHAN PROTEIN 2 HOMOLOG"/>
    <property type="match status" value="1"/>
</dbReference>
<dbReference type="GO" id="GO:0000462">
    <property type="term" value="P:maturation of SSU-rRNA from tricistronic rRNA transcript (SSU-rRNA, 5.8S rRNA, LSU-rRNA)"/>
    <property type="evidence" value="ECO:0007669"/>
    <property type="project" value="TreeGrafter"/>
</dbReference>
<dbReference type="InterPro" id="IPR011047">
    <property type="entry name" value="Quinoprotein_ADH-like_sf"/>
</dbReference>
<dbReference type="CDD" id="cd00200">
    <property type="entry name" value="WD40"/>
    <property type="match status" value="1"/>
</dbReference>
<dbReference type="Pfam" id="PF04003">
    <property type="entry name" value="Utp12"/>
    <property type="match status" value="1"/>
</dbReference>
<reference evidence="8" key="1">
    <citation type="submission" date="2021-06" db="EMBL/GenBank/DDBJ databases">
        <authorList>
            <person name="Kallberg Y."/>
            <person name="Tangrot J."/>
            <person name="Rosling A."/>
        </authorList>
    </citation>
    <scope>NUCLEOTIDE SEQUENCE</scope>
    <source>
        <strain evidence="8">IA702</strain>
    </source>
</reference>
<sequence length="867" mass="97020">MKIDFKFSNLLGTVYTQGNLVFTPDGNSILSPVGNRVSVFDLVNNKSITLPFENQKNIRRIALSPNAAILLSVDEEDHLDGRVLLVNYPRRVVLHKFNFGMGVTDVKFSPDGKFFAVTHEKYIEVWKSPGFNKEFAPFVLHRKYTGHYDDVVGVTWSGDSQYFISCSKDMTARIYSVNPIEGFTKTVLSGHKDTVVGAFFTKNQKTIYTVGRDGALFVRKYTVPKESADEHIMDIDTDGVKETQAATKRWVTASKHFFNTTSIRVVCVEYHVESRLLVVGFQSGIFGIWEMPDFNNIHTLSISQTKITSLAINKSSEWLAFGSSKQSQLLVWEWQSESYVLKQQGHYYDMNTLSYSPDSQTIATGADDGKLKLWNTISGFCFVTFTEHSSAITQVEFAKNGQVVFSSSLDGTVRAFDLIRYRNFRTFTTPSPIQFTCLCVDPSGEIICAGSMDTFEMYVWSVQTGKLLDILSGHEGPISGLAFSPNGTLLASSSWDYTARTWDIFGRSKNVEVFRHTSDVLAIAFKPDGRQLACSTLDGQVAFWDVERGTQVGTAEGRKDISGGRKVGDRTTAANSTSGKAFNSLSYTADGSCILAGGNSKYVCVYEVRTALLIKKFTISRNRSLDGVMEFLNSKNMTEAGPKELIDEAGDLSDLEDRIDKSLPGIQTGDLSVRKTMPEVRTKCVRFSPTGRSWAAASTEGLLIYSLDETLLFDPFNLDITITPSSILSTLSSTDYLKSLVMAFRLNESYLIQKVYESIPPSDVSFVVKEIPQIYLDKLIKFIAISMETTPHVEFHLLWIREIVKSHGGYLRTRLSEFTIGLRSLSRCVTKVLEDIGKMCDENTYLMEYLITASDLHRLDTRLIEQK</sequence>
<proteinExistence type="inferred from homology"/>
<keyword evidence="3 6" id="KW-0853">WD repeat</keyword>
<evidence type="ECO:0000313" key="9">
    <source>
        <dbReference type="Proteomes" id="UP000789572"/>
    </source>
</evidence>
<evidence type="ECO:0000256" key="4">
    <source>
        <dbReference type="ARBA" id="ARBA00022737"/>
    </source>
</evidence>
<dbReference type="SMART" id="SM00320">
    <property type="entry name" value="WD40"/>
    <property type="match status" value="12"/>
</dbReference>
<dbReference type="FunFam" id="2.130.10.10:FF:000938">
    <property type="entry name" value="Probable periodic tryptophan protein PWP2"/>
    <property type="match status" value="1"/>
</dbReference>
<evidence type="ECO:0000256" key="5">
    <source>
        <dbReference type="ARBA" id="ARBA00023242"/>
    </source>
</evidence>
<protein>
    <submittedName>
        <fullName evidence="8">7971_t:CDS:1</fullName>
    </submittedName>
</protein>
<feature type="repeat" description="WD" evidence="6">
    <location>
        <begin position="144"/>
        <end position="178"/>
    </location>
</feature>
<dbReference type="PROSITE" id="PS50294">
    <property type="entry name" value="WD_REPEATS_REGION"/>
    <property type="match status" value="5"/>
</dbReference>
<dbReference type="Gene3D" id="2.130.10.10">
    <property type="entry name" value="YVTN repeat-like/Quinoprotein amine dehydrogenase"/>
    <property type="match status" value="3"/>
</dbReference>
<evidence type="ECO:0000256" key="1">
    <source>
        <dbReference type="ARBA" id="ARBA00004604"/>
    </source>
</evidence>
<comment type="caution">
    <text evidence="8">The sequence shown here is derived from an EMBL/GenBank/DDBJ whole genome shotgun (WGS) entry which is preliminary data.</text>
</comment>
<dbReference type="EMBL" id="CAJVPJ010000061">
    <property type="protein sequence ID" value="CAG8469257.1"/>
    <property type="molecule type" value="Genomic_DNA"/>
</dbReference>
<feature type="repeat" description="WD" evidence="6">
    <location>
        <begin position="513"/>
        <end position="554"/>
    </location>
</feature>
<feature type="repeat" description="WD" evidence="6">
    <location>
        <begin position="471"/>
        <end position="504"/>
    </location>
</feature>
<dbReference type="GO" id="GO:0032040">
    <property type="term" value="C:small-subunit processome"/>
    <property type="evidence" value="ECO:0007669"/>
    <property type="project" value="TreeGrafter"/>
</dbReference>
<feature type="repeat" description="WD" evidence="6">
    <location>
        <begin position="343"/>
        <end position="375"/>
    </location>
</feature>
<gene>
    <name evidence="8" type="ORF">POCULU_LOCUS956</name>
</gene>
<dbReference type="SUPFAM" id="SSF50978">
    <property type="entry name" value="WD40 repeat-like"/>
    <property type="match status" value="1"/>
</dbReference>
<keyword evidence="9" id="KW-1185">Reference proteome</keyword>
<dbReference type="GO" id="GO:0000028">
    <property type="term" value="P:ribosomal small subunit assembly"/>
    <property type="evidence" value="ECO:0007669"/>
    <property type="project" value="TreeGrafter"/>
</dbReference>
<dbReference type="InterPro" id="IPR036322">
    <property type="entry name" value="WD40_repeat_dom_sf"/>
</dbReference>
<dbReference type="AlphaFoldDB" id="A0A9N8W318"/>
<dbReference type="PROSITE" id="PS00678">
    <property type="entry name" value="WD_REPEATS_1"/>
    <property type="match status" value="1"/>
</dbReference>
<keyword evidence="5" id="KW-0539">Nucleus</keyword>
<dbReference type="Proteomes" id="UP000789572">
    <property type="component" value="Unassembled WGS sequence"/>
</dbReference>
<dbReference type="PANTHER" id="PTHR19858">
    <property type="entry name" value="WD40 REPEAT PROTEIN"/>
    <property type="match status" value="1"/>
</dbReference>
<dbReference type="InterPro" id="IPR001680">
    <property type="entry name" value="WD40_rpt"/>
</dbReference>
<dbReference type="OrthoDB" id="3142434at2759"/>
<dbReference type="InterPro" id="IPR019775">
    <property type="entry name" value="WD40_repeat_CS"/>
</dbReference>
<feature type="domain" description="Small-subunit processome Utp12" evidence="7">
    <location>
        <begin position="747"/>
        <end position="851"/>
    </location>
</feature>
<evidence type="ECO:0000256" key="2">
    <source>
        <dbReference type="ARBA" id="ARBA00010226"/>
    </source>
</evidence>
<dbReference type="SUPFAM" id="SSF50998">
    <property type="entry name" value="Quinoprotein alcohol dehydrogenase-like"/>
    <property type="match status" value="1"/>
</dbReference>
<dbReference type="InterPro" id="IPR007148">
    <property type="entry name" value="SSU_processome_Utp12"/>
</dbReference>
<accession>A0A9N8W318</accession>
<dbReference type="InterPro" id="IPR015943">
    <property type="entry name" value="WD40/YVTN_repeat-like_dom_sf"/>
</dbReference>
<comment type="subcellular location">
    <subcellularLocation>
        <location evidence="1">Nucleus</location>
        <location evidence="1">Nucleolus</location>
    </subcellularLocation>
</comment>
<name>A0A9N8W318_9GLOM</name>